<evidence type="ECO:0000256" key="5">
    <source>
        <dbReference type="ARBA" id="ARBA00022989"/>
    </source>
</evidence>
<feature type="transmembrane region" description="Helical" evidence="7">
    <location>
        <begin position="146"/>
        <end position="163"/>
    </location>
</feature>
<sequence>MLATIFFVFFKIGILSFGGGYTVISTIQQEIVNNQGWLTTSEYLDIITISQITPGPLAINSSTFVGMKTMGISGAVVATIGCILGGVLLSLALYKGYSKLKDHQLMKDIIQGLKSASLAMITAAFCSMVLLTLYGNSDLSSISLNVDWRIILCIVVGIIIQRIKKLDSMKVLMIMGVVGFFFF</sequence>
<dbReference type="RefSeq" id="WP_307408655.1">
    <property type="nucleotide sequence ID" value="NZ_JAUSUR010000004.1"/>
</dbReference>
<protein>
    <submittedName>
        <fullName evidence="8">Chromate transporter</fullName>
    </submittedName>
</protein>
<keyword evidence="6 7" id="KW-0472">Membrane</keyword>
<accession>A0ABU0E491</accession>
<gene>
    <name evidence="8" type="ORF">J2S15_002452</name>
</gene>
<comment type="caution">
    <text evidence="8">The sequence shown here is derived from an EMBL/GenBank/DDBJ whole genome shotgun (WGS) entry which is preliminary data.</text>
</comment>
<dbReference type="InterPro" id="IPR052518">
    <property type="entry name" value="CHR_Transporter"/>
</dbReference>
<evidence type="ECO:0000256" key="3">
    <source>
        <dbReference type="ARBA" id="ARBA00022475"/>
    </source>
</evidence>
<feature type="transmembrane region" description="Helical" evidence="7">
    <location>
        <begin position="115"/>
        <end position="134"/>
    </location>
</feature>
<evidence type="ECO:0000313" key="8">
    <source>
        <dbReference type="EMBL" id="MDQ0361702.1"/>
    </source>
</evidence>
<keyword evidence="9" id="KW-1185">Reference proteome</keyword>
<comment type="similarity">
    <text evidence="2">Belongs to the chromate ion transporter (CHR) (TC 2.A.51) family.</text>
</comment>
<keyword evidence="4 7" id="KW-0812">Transmembrane</keyword>
<keyword evidence="3" id="KW-1003">Cell membrane</keyword>
<keyword evidence="5 7" id="KW-1133">Transmembrane helix</keyword>
<dbReference type="Proteomes" id="UP001230220">
    <property type="component" value="Unassembled WGS sequence"/>
</dbReference>
<dbReference type="PANTHER" id="PTHR43663">
    <property type="entry name" value="CHROMATE TRANSPORT PROTEIN-RELATED"/>
    <property type="match status" value="1"/>
</dbReference>
<dbReference type="PANTHER" id="PTHR43663:SF1">
    <property type="entry name" value="CHROMATE TRANSPORTER"/>
    <property type="match status" value="1"/>
</dbReference>
<name>A0ABU0E491_9FIRM</name>
<dbReference type="Pfam" id="PF02417">
    <property type="entry name" value="Chromate_transp"/>
    <property type="match status" value="1"/>
</dbReference>
<feature type="transmembrane region" description="Helical" evidence="7">
    <location>
        <begin position="72"/>
        <end position="94"/>
    </location>
</feature>
<evidence type="ECO:0000256" key="7">
    <source>
        <dbReference type="SAM" id="Phobius"/>
    </source>
</evidence>
<proteinExistence type="inferred from homology"/>
<dbReference type="EMBL" id="JAUSUR010000004">
    <property type="protein sequence ID" value="MDQ0361702.1"/>
    <property type="molecule type" value="Genomic_DNA"/>
</dbReference>
<reference evidence="8 9" key="1">
    <citation type="submission" date="2023-07" db="EMBL/GenBank/DDBJ databases">
        <title>Genomic Encyclopedia of Type Strains, Phase IV (KMG-IV): sequencing the most valuable type-strain genomes for metagenomic binning, comparative biology and taxonomic classification.</title>
        <authorList>
            <person name="Goeker M."/>
        </authorList>
    </citation>
    <scope>NUCLEOTIDE SEQUENCE [LARGE SCALE GENOMIC DNA]</scope>
    <source>
        <strain evidence="8 9">DSM 16784</strain>
    </source>
</reference>
<evidence type="ECO:0000256" key="4">
    <source>
        <dbReference type="ARBA" id="ARBA00022692"/>
    </source>
</evidence>
<evidence type="ECO:0000256" key="1">
    <source>
        <dbReference type="ARBA" id="ARBA00004651"/>
    </source>
</evidence>
<evidence type="ECO:0000256" key="6">
    <source>
        <dbReference type="ARBA" id="ARBA00023136"/>
    </source>
</evidence>
<evidence type="ECO:0000313" key="9">
    <source>
        <dbReference type="Proteomes" id="UP001230220"/>
    </source>
</evidence>
<evidence type="ECO:0000256" key="2">
    <source>
        <dbReference type="ARBA" id="ARBA00005262"/>
    </source>
</evidence>
<dbReference type="InterPro" id="IPR003370">
    <property type="entry name" value="Chromate_transpt"/>
</dbReference>
<organism evidence="8 9">
    <name type="scientific">Breznakia pachnodae</name>
    <dbReference type="NCBI Taxonomy" id="265178"/>
    <lineage>
        <taxon>Bacteria</taxon>
        <taxon>Bacillati</taxon>
        <taxon>Bacillota</taxon>
        <taxon>Erysipelotrichia</taxon>
        <taxon>Erysipelotrichales</taxon>
        <taxon>Erysipelotrichaceae</taxon>
        <taxon>Breznakia</taxon>
    </lineage>
</organism>
<comment type="subcellular location">
    <subcellularLocation>
        <location evidence="1">Cell membrane</location>
        <topology evidence="1">Multi-pass membrane protein</topology>
    </subcellularLocation>
</comment>